<dbReference type="Gramene" id="TraesWEE_scaffold_047459_01G000200.1">
    <property type="protein sequence ID" value="TraesWEE_scaffold_047459_01G000200.1"/>
    <property type="gene ID" value="TraesWEE_scaffold_047459_01G000200"/>
</dbReference>
<dbReference type="Pfam" id="PF12937">
    <property type="entry name" value="F-box-like"/>
    <property type="match status" value="1"/>
</dbReference>
<dbReference type="PANTHER" id="PTHR38926">
    <property type="entry name" value="F-BOX DOMAIN CONTAINING PROTEIN, EXPRESSED"/>
    <property type="match status" value="1"/>
</dbReference>
<dbReference type="STRING" id="4565.A0A3B6TTA1"/>
<dbReference type="AlphaFoldDB" id="A0A3B6TTA1"/>
<dbReference type="PANTHER" id="PTHR38926:SF71">
    <property type="entry name" value="OS08G0194350 PROTEIN"/>
    <property type="match status" value="1"/>
</dbReference>
<evidence type="ECO:0000313" key="2">
    <source>
        <dbReference type="EnsemblPlants" id="TraesCS7D02G320200.1.cds1"/>
    </source>
</evidence>
<dbReference type="Gramene" id="TraesCAD_scaffold_091277_01G000200.1">
    <property type="protein sequence ID" value="TraesCAD_scaffold_091277_01G000200.1"/>
    <property type="gene ID" value="TraesCAD_scaffold_091277_01G000200"/>
</dbReference>
<dbReference type="SUPFAM" id="SSF81383">
    <property type="entry name" value="F-box domain"/>
    <property type="match status" value="1"/>
</dbReference>
<evidence type="ECO:0000313" key="3">
    <source>
        <dbReference type="Proteomes" id="UP000019116"/>
    </source>
</evidence>
<dbReference type="OrthoDB" id="611282at2759"/>
<reference evidence="2" key="1">
    <citation type="submission" date="2018-08" db="EMBL/GenBank/DDBJ databases">
        <authorList>
            <person name="Rossello M."/>
        </authorList>
    </citation>
    <scope>NUCLEOTIDE SEQUENCE [LARGE SCALE GENOMIC DNA]</scope>
    <source>
        <strain evidence="2">cv. Chinese Spring</strain>
    </source>
</reference>
<evidence type="ECO:0000259" key="1">
    <source>
        <dbReference type="PROSITE" id="PS50181"/>
    </source>
</evidence>
<protein>
    <recommendedName>
        <fullName evidence="1">F-box domain-containing protein</fullName>
    </recommendedName>
</protein>
<dbReference type="InterPro" id="IPR036047">
    <property type="entry name" value="F-box-like_dom_sf"/>
</dbReference>
<dbReference type="Gramene" id="TraesROB_scaffold_024594_01G000200.1">
    <property type="protein sequence ID" value="TraesROB_scaffold_024594_01G000200.1"/>
    <property type="gene ID" value="TraesROB_scaffold_024594_01G000200"/>
</dbReference>
<proteinExistence type="predicted"/>
<organism evidence="2">
    <name type="scientific">Triticum aestivum</name>
    <name type="common">Wheat</name>
    <dbReference type="NCBI Taxonomy" id="4565"/>
    <lineage>
        <taxon>Eukaryota</taxon>
        <taxon>Viridiplantae</taxon>
        <taxon>Streptophyta</taxon>
        <taxon>Embryophyta</taxon>
        <taxon>Tracheophyta</taxon>
        <taxon>Spermatophyta</taxon>
        <taxon>Magnoliopsida</taxon>
        <taxon>Liliopsida</taxon>
        <taxon>Poales</taxon>
        <taxon>Poaceae</taxon>
        <taxon>BOP clade</taxon>
        <taxon>Pooideae</taxon>
        <taxon>Triticodae</taxon>
        <taxon>Triticeae</taxon>
        <taxon>Triticinae</taxon>
        <taxon>Triticum</taxon>
    </lineage>
</organism>
<sequence>MDVLPLPKRPTRDWSELPFDTLYSIFANLGVVDLLMGAGLVCHSWLKVAKEPDLWRIVHMQHHEIVGMDTNDLRAMLNVDIDRSDGRMEVFVGEYFLTDKLLKYTADR</sequence>
<dbReference type="PROSITE" id="PS50181">
    <property type="entry name" value="FBOX"/>
    <property type="match status" value="1"/>
</dbReference>
<dbReference type="Gramene" id="TraesCS7D03G0762000.1">
    <property type="protein sequence ID" value="TraesCS7D03G0762000.1.CDS1"/>
    <property type="gene ID" value="TraesCS7D03G0762000"/>
</dbReference>
<dbReference type="FunFam" id="1.20.1280.50:FF:000037">
    <property type="entry name" value="F-box protein SKIP19"/>
    <property type="match status" value="1"/>
</dbReference>
<dbReference type="Gramene" id="TraesCLE_scaffold_083520_01G000200.1">
    <property type="protein sequence ID" value="TraesCLE_scaffold_083520_01G000200.1"/>
    <property type="gene ID" value="TraesCLE_scaffold_083520_01G000200"/>
</dbReference>
<name>A0A3B6TTA1_WHEAT</name>
<dbReference type="EnsemblPlants" id="TraesCS7D02G320200.1">
    <property type="protein sequence ID" value="TraesCS7D02G320200.1.cds1"/>
    <property type="gene ID" value="TraesCS7D02G320200"/>
</dbReference>
<dbReference type="SMR" id="A0A3B6TTA1"/>
<dbReference type="Gramene" id="TraesRN7D0100784200.1">
    <property type="protein sequence ID" value="TraesRN7D0100784200.1"/>
    <property type="gene ID" value="TraesRN7D0100784200"/>
</dbReference>
<feature type="domain" description="F-box" evidence="1">
    <location>
        <begin position="11"/>
        <end position="58"/>
    </location>
</feature>
<dbReference type="Gramene" id="TraesCS7D02G320200.1">
    <property type="protein sequence ID" value="TraesCS7D02G320200.1.cds1"/>
    <property type="gene ID" value="TraesCS7D02G320200"/>
</dbReference>
<reference evidence="2" key="2">
    <citation type="submission" date="2018-10" db="UniProtKB">
        <authorList>
            <consortium name="EnsemblPlants"/>
        </authorList>
    </citation>
    <scope>IDENTIFICATION</scope>
</reference>
<keyword evidence="3" id="KW-1185">Reference proteome</keyword>
<dbReference type="InterPro" id="IPR001810">
    <property type="entry name" value="F-box_dom"/>
</dbReference>
<dbReference type="Gene3D" id="1.20.1280.50">
    <property type="match status" value="1"/>
</dbReference>
<accession>A0A3B6TTA1</accession>
<dbReference type="OMA" id="CELMDYI"/>
<dbReference type="Proteomes" id="UP000019116">
    <property type="component" value="Chromosome 7D"/>
</dbReference>